<name>A0ABD0SNV5_LOXSC</name>
<evidence type="ECO:0000256" key="6">
    <source>
        <dbReference type="ARBA" id="ARBA00023170"/>
    </source>
</evidence>
<evidence type="ECO:0008006" key="11">
    <source>
        <dbReference type="Google" id="ProtNLM"/>
    </source>
</evidence>
<comment type="caution">
    <text evidence="9">The sequence shown here is derived from an EMBL/GenBank/DDBJ whole genome shotgun (WGS) entry which is preliminary data.</text>
</comment>
<evidence type="ECO:0000256" key="8">
    <source>
        <dbReference type="SAM" id="Phobius"/>
    </source>
</evidence>
<evidence type="ECO:0000256" key="2">
    <source>
        <dbReference type="ARBA" id="ARBA00022475"/>
    </source>
</evidence>
<keyword evidence="4 8" id="KW-1133">Transmembrane helix</keyword>
<keyword evidence="3 8" id="KW-0812">Transmembrane</keyword>
<comment type="subcellular location">
    <subcellularLocation>
        <location evidence="1">Cell membrane</location>
        <topology evidence="1">Multi-pass membrane protein</topology>
    </subcellularLocation>
</comment>
<dbReference type="GO" id="GO:0005886">
    <property type="term" value="C:plasma membrane"/>
    <property type="evidence" value="ECO:0007669"/>
    <property type="project" value="UniProtKB-SubCell"/>
</dbReference>
<evidence type="ECO:0000256" key="7">
    <source>
        <dbReference type="ARBA" id="ARBA00023180"/>
    </source>
</evidence>
<sequence>MESQIKSILNDKRKDILLDCVLKTIKTNFVYTPTIITNPNILDNNTNKDEFDENFTTELIRQNIPRIVSQEQDTKSIYMQGGYILMIKYIHDCESLASSQIDAIKEHIKYLIIVFNYSREKCEDILLSVGPNMSMNDVTYIFKKINQEIDIVTFVPQINASTCSLERNLQLTLLSNCSNENFNAFPNKNPHDYMQCTFKIGMASMFPFAQIPNKHLLKNYDHLHEDDIEGSDLEIIRIMAQYFNFTADFYYVFKYPENPFINMEFLPLVLNQSLDICAGGMYRMYGDLVDYSGVYNRQAAIWLYPVKRDERSWQKFVGKVNGLYIFIIFYFIHSCIWKLFCIFDEQAVPMARMLLHTWGALIGTSSLEHAISLKQKILNFMYLIMSMHLSAYISIQMYSFLTILAPPTIYLTNADILKSGLQPYLMPSTKYFVNDPPYIEFANTSFDCDSFLDCEEKFMKYDGVTAVTDSMFIALQADTAVNDEARTLRVPENLLTMFHEMLLRKGLHFVERFQEIMTRLRESGISDRLYDEGIGILTKSKSDSAAKNMMSHSYSCGTGCSITLAQSAGAFYLWMIGCGLSFSIFIVEVTLKRERKARNVVSLSP</sequence>
<dbReference type="PANTHER" id="PTHR42643">
    <property type="entry name" value="IONOTROPIC RECEPTOR 20A-RELATED"/>
    <property type="match status" value="1"/>
</dbReference>
<dbReference type="EMBL" id="JBEDNZ010000017">
    <property type="protein sequence ID" value="KAL0821503.1"/>
    <property type="molecule type" value="Genomic_DNA"/>
</dbReference>
<evidence type="ECO:0000256" key="3">
    <source>
        <dbReference type="ARBA" id="ARBA00022692"/>
    </source>
</evidence>
<reference evidence="9 10" key="1">
    <citation type="submission" date="2024-06" db="EMBL/GenBank/DDBJ databases">
        <title>A chromosome-level genome assembly of beet webworm, Loxostege sticticalis.</title>
        <authorList>
            <person name="Zhang Y."/>
        </authorList>
    </citation>
    <scope>NUCLEOTIDE SEQUENCE [LARGE SCALE GENOMIC DNA]</scope>
    <source>
        <strain evidence="9">AQ028</strain>
        <tissue evidence="9">Male pupae</tissue>
    </source>
</reference>
<dbReference type="Proteomes" id="UP001549921">
    <property type="component" value="Unassembled WGS sequence"/>
</dbReference>
<feature type="transmembrane region" description="Helical" evidence="8">
    <location>
        <begin position="571"/>
        <end position="591"/>
    </location>
</feature>
<keyword evidence="6" id="KW-0675">Receptor</keyword>
<dbReference type="AlphaFoldDB" id="A0ABD0SNV5"/>
<proteinExistence type="predicted"/>
<dbReference type="PANTHER" id="PTHR42643:SF24">
    <property type="entry name" value="IONOTROPIC RECEPTOR 60A"/>
    <property type="match status" value="1"/>
</dbReference>
<dbReference type="InterPro" id="IPR052192">
    <property type="entry name" value="Insect_Ionotropic_Sensory_Rcpt"/>
</dbReference>
<feature type="transmembrane region" description="Helical" evidence="8">
    <location>
        <begin position="380"/>
        <end position="401"/>
    </location>
</feature>
<protein>
    <recommendedName>
        <fullName evidence="11">Ionotropic receptor</fullName>
    </recommendedName>
</protein>
<feature type="transmembrane region" description="Helical" evidence="8">
    <location>
        <begin position="323"/>
        <end position="343"/>
    </location>
</feature>
<accession>A0ABD0SNV5</accession>
<gene>
    <name evidence="9" type="ORF">ABMA28_004967</name>
</gene>
<evidence type="ECO:0000256" key="5">
    <source>
        <dbReference type="ARBA" id="ARBA00023136"/>
    </source>
</evidence>
<evidence type="ECO:0000256" key="4">
    <source>
        <dbReference type="ARBA" id="ARBA00022989"/>
    </source>
</evidence>
<keyword evidence="5 8" id="KW-0472">Membrane</keyword>
<organism evidence="9 10">
    <name type="scientific">Loxostege sticticalis</name>
    <name type="common">Beet webworm moth</name>
    <dbReference type="NCBI Taxonomy" id="481309"/>
    <lineage>
        <taxon>Eukaryota</taxon>
        <taxon>Metazoa</taxon>
        <taxon>Ecdysozoa</taxon>
        <taxon>Arthropoda</taxon>
        <taxon>Hexapoda</taxon>
        <taxon>Insecta</taxon>
        <taxon>Pterygota</taxon>
        <taxon>Neoptera</taxon>
        <taxon>Endopterygota</taxon>
        <taxon>Lepidoptera</taxon>
        <taxon>Glossata</taxon>
        <taxon>Ditrysia</taxon>
        <taxon>Pyraloidea</taxon>
        <taxon>Crambidae</taxon>
        <taxon>Pyraustinae</taxon>
        <taxon>Loxostege</taxon>
    </lineage>
</organism>
<evidence type="ECO:0000313" key="10">
    <source>
        <dbReference type="Proteomes" id="UP001549921"/>
    </source>
</evidence>
<evidence type="ECO:0000313" key="9">
    <source>
        <dbReference type="EMBL" id="KAL0821503.1"/>
    </source>
</evidence>
<evidence type="ECO:0000256" key="1">
    <source>
        <dbReference type="ARBA" id="ARBA00004651"/>
    </source>
</evidence>
<keyword evidence="7" id="KW-0325">Glycoprotein</keyword>
<keyword evidence="2" id="KW-1003">Cell membrane</keyword>